<dbReference type="SUPFAM" id="SSF160544">
    <property type="entry name" value="EscU C-terminal domain-like"/>
    <property type="match status" value="1"/>
</dbReference>
<keyword evidence="2" id="KW-0282">Flagellum</keyword>
<dbReference type="PANTHER" id="PTHR30531:SF12">
    <property type="entry name" value="FLAGELLAR BIOSYNTHETIC PROTEIN FLHB"/>
    <property type="match status" value="1"/>
</dbReference>
<evidence type="ECO:0000313" key="3">
    <source>
        <dbReference type="Proteomes" id="UP000189670"/>
    </source>
</evidence>
<keyword evidence="2" id="KW-0966">Cell projection</keyword>
<evidence type="ECO:0000313" key="2">
    <source>
        <dbReference type="EMBL" id="ETR73236.1"/>
    </source>
</evidence>
<organism evidence="2 3">
    <name type="scientific">Candidatus Magnetoglobus multicellularis str. Araruama</name>
    <dbReference type="NCBI Taxonomy" id="890399"/>
    <lineage>
        <taxon>Bacteria</taxon>
        <taxon>Pseudomonadati</taxon>
        <taxon>Thermodesulfobacteriota</taxon>
        <taxon>Desulfobacteria</taxon>
        <taxon>Desulfobacterales</taxon>
        <taxon>Desulfobacteraceae</taxon>
        <taxon>Candidatus Magnetoglobus</taxon>
    </lineage>
</organism>
<sequence>MNQRQKAVALKYNKGIDKAPRVTAKGRGYIAEKIISLAKSHDIPIKEDPDLVNVLAELDLHDEIPPELYMVVAELLAFVYRMNQAKGDTK</sequence>
<dbReference type="GO" id="GO:0009306">
    <property type="term" value="P:protein secretion"/>
    <property type="evidence" value="ECO:0007669"/>
    <property type="project" value="InterPro"/>
</dbReference>
<dbReference type="InterPro" id="IPR006135">
    <property type="entry name" value="T3SS_substrate_exporter"/>
</dbReference>
<comment type="similarity">
    <text evidence="1">Belongs to the type III secretion exporter family.</text>
</comment>
<protein>
    <submittedName>
        <fullName evidence="2">Flagellar biosynthetic protein flhB</fullName>
    </submittedName>
</protein>
<accession>A0A1V1PEN1</accession>
<name>A0A1V1PEN1_9BACT</name>
<evidence type="ECO:0000256" key="1">
    <source>
        <dbReference type="ARBA" id="ARBA00010690"/>
    </source>
</evidence>
<proteinExistence type="inferred from homology"/>
<gene>
    <name evidence="2" type="ORF">OMM_07076</name>
</gene>
<dbReference type="Gene3D" id="3.40.1690.10">
    <property type="entry name" value="secretion proteins EscU"/>
    <property type="match status" value="1"/>
</dbReference>
<dbReference type="GO" id="GO:0005886">
    <property type="term" value="C:plasma membrane"/>
    <property type="evidence" value="ECO:0007669"/>
    <property type="project" value="TreeGrafter"/>
</dbReference>
<keyword evidence="2" id="KW-0969">Cilium</keyword>
<dbReference type="Pfam" id="PF01312">
    <property type="entry name" value="Bac_export_2"/>
    <property type="match status" value="1"/>
</dbReference>
<dbReference type="InterPro" id="IPR029025">
    <property type="entry name" value="T3SS_substrate_exporter_C"/>
</dbReference>
<dbReference type="AlphaFoldDB" id="A0A1V1PEN1"/>
<dbReference type="EMBL" id="ATBP01000077">
    <property type="protein sequence ID" value="ETR73236.1"/>
    <property type="molecule type" value="Genomic_DNA"/>
</dbReference>
<comment type="caution">
    <text evidence="2">The sequence shown here is derived from an EMBL/GenBank/DDBJ whole genome shotgun (WGS) entry which is preliminary data.</text>
</comment>
<dbReference type="Proteomes" id="UP000189670">
    <property type="component" value="Unassembled WGS sequence"/>
</dbReference>
<reference evidence="3" key="1">
    <citation type="submission" date="2012-11" db="EMBL/GenBank/DDBJ databases">
        <authorList>
            <person name="Lucero-Rivera Y.E."/>
            <person name="Tovar-Ramirez D."/>
        </authorList>
    </citation>
    <scope>NUCLEOTIDE SEQUENCE [LARGE SCALE GENOMIC DNA]</scope>
    <source>
        <strain evidence="3">Araruama</strain>
    </source>
</reference>
<dbReference type="PANTHER" id="PTHR30531">
    <property type="entry name" value="FLAGELLAR BIOSYNTHETIC PROTEIN FLHB"/>
    <property type="match status" value="1"/>
</dbReference>